<dbReference type="PANTHER" id="PTHR45527">
    <property type="entry name" value="NONRIBOSOMAL PEPTIDE SYNTHETASE"/>
    <property type="match status" value="1"/>
</dbReference>
<keyword evidence="1" id="KW-0596">Phosphopantetheine</keyword>
<dbReference type="InterPro" id="IPR009081">
    <property type="entry name" value="PP-bd_ACP"/>
</dbReference>
<name>A0A1C0TJW0_9GAMM</name>
<dbReference type="Gene3D" id="3.30.559.10">
    <property type="entry name" value="Chloramphenicol acetyltransferase-like domain"/>
    <property type="match status" value="1"/>
</dbReference>
<dbReference type="PROSITE" id="PS50075">
    <property type="entry name" value="CARRIER"/>
    <property type="match status" value="1"/>
</dbReference>
<dbReference type="Pfam" id="PF00501">
    <property type="entry name" value="AMP-binding"/>
    <property type="match status" value="1"/>
</dbReference>
<dbReference type="Gene3D" id="1.10.1200.10">
    <property type="entry name" value="ACP-like"/>
    <property type="match status" value="1"/>
</dbReference>
<dbReference type="SUPFAM" id="SSF52777">
    <property type="entry name" value="CoA-dependent acyltransferases"/>
    <property type="match status" value="2"/>
</dbReference>
<dbReference type="FunFam" id="3.30.559.10:FF:000012">
    <property type="entry name" value="Non-ribosomal peptide synthetase"/>
    <property type="match status" value="1"/>
</dbReference>
<dbReference type="Gene3D" id="3.30.559.30">
    <property type="entry name" value="Nonribosomal peptide synthetase, condensation domain"/>
    <property type="match status" value="1"/>
</dbReference>
<dbReference type="SMART" id="SM00823">
    <property type="entry name" value="PKS_PP"/>
    <property type="match status" value="1"/>
</dbReference>
<evidence type="ECO:0000313" key="5">
    <source>
        <dbReference type="Proteomes" id="UP000093366"/>
    </source>
</evidence>
<reference evidence="5" key="1">
    <citation type="submission" date="2016-07" db="EMBL/GenBank/DDBJ databases">
        <authorList>
            <person name="Florea S."/>
            <person name="Webb J.S."/>
            <person name="Jaromczyk J."/>
            <person name="Schardl C.L."/>
        </authorList>
    </citation>
    <scope>NUCLEOTIDE SEQUENCE [LARGE SCALE GENOMIC DNA]</scope>
    <source>
        <strain evidence="5">IPB1</strain>
    </source>
</reference>
<gene>
    <name evidence="4" type="ORF">A7985_23370</name>
</gene>
<dbReference type="InterPro" id="IPR020845">
    <property type="entry name" value="AMP-binding_CS"/>
</dbReference>
<evidence type="ECO:0000259" key="3">
    <source>
        <dbReference type="PROSITE" id="PS50075"/>
    </source>
</evidence>
<keyword evidence="2" id="KW-0597">Phosphoprotein</keyword>
<dbReference type="InterPro" id="IPR036736">
    <property type="entry name" value="ACP-like_sf"/>
</dbReference>
<dbReference type="InterPro" id="IPR023213">
    <property type="entry name" value="CAT-like_dom_sf"/>
</dbReference>
<dbReference type="NCBIfam" id="TIGR01733">
    <property type="entry name" value="AA-adenyl-dom"/>
    <property type="match status" value="1"/>
</dbReference>
<evidence type="ECO:0000256" key="1">
    <source>
        <dbReference type="ARBA" id="ARBA00022450"/>
    </source>
</evidence>
<accession>A0A1C0TJW0</accession>
<dbReference type="Pfam" id="PF13193">
    <property type="entry name" value="AMP-binding_C"/>
    <property type="match status" value="1"/>
</dbReference>
<dbReference type="InterPro" id="IPR010071">
    <property type="entry name" value="AA_adenyl_dom"/>
</dbReference>
<sequence length="1179" mass="132838">MVAATLSKLTEAKTVIRQLMLAGVELKYQDGRLTTTSEKDAVTPEIARLITGNKQLLVDFLVENPVKTSHFQKIEAVSRVKQSSFELSFAQQRLWFIEQMQGASAQYNIPLFLSVEGQLDLRIAEQALQHIVSRHEPLRTRFINTEQGARQVIEQDVQFKLHTLDLRDLEAAEQQQKLQALCYEESNKTFNLSQDLMIRARYIKLGDQQGTLLVSMHHIASDGWSMQVLYKEFTALYRDLSAGKTPSMPQLAVHYVDYASWQKQWLEGPNFSQQLKWWETQLDGAPLVNSLPLDKPRPEHKQYLGGCVNGVLDSATAQRLQALTKTYKLTPFMLIHAALSLVLTANNNSEPVLIGTPLANRNRVELEQMIGFFVNTVVLKTDIAKLDSQLTIEQFFEYIRTLHMQVQANQDVPFEMLVNALQVPRSKAHTPLFQVMLTTNSDYGIEQSASSINDVHFDLLDTTHLEAARFDLEVKVSISEHGVSTHWIYDRALFEQQTIERFDSQLSVLLSHLSNLSLADKTQRVSTLPLLSEHARHELLEQLNDTDAPTKHHQTFPEFFEAQVAQSPNSTALQLGQQEVSYAQLNSQVNRLANLLRQRHHVQADELISVCLPRSIELISSVLAILKAGGAYVPFDAKHPAAFIANQINKVKPKLVITTSAQVTLLQNEMTDAFYQPEWLILDAQQCQDALSRSEAHNPPRIMDSSNLAYVLTTSGSTGEPKLIGMPHRPLVNLIMAMGIDCPSLAQPNSILQFSSIGFDMSFADIGIALLYGGKLTLLLEHEIFDASKLSDKIIASDCSVLNLPYAMLQTLANYSNEKGITYPEIRVILSTAERLVVTNDIKMFFKRHNRACLVNQYGPTETHVCTSYTMGKDPSQWQTLPPIGHPIANGKCYVLDEELNLVPKGAAGELYVGGVGLAQGYLGNKELTLTRFIDAPEHIHNSEKLYRTGDIVRWRNDNELEYLDRADNQIKIRGFRVELGAIDQELQNVSFVQDACTAYMPQKQRLISFVTIANAELLDSESTNELVYKIRAHLGDKLPYYMVPSAIKVMDRLPLNTNGKVDRKALLSVPVDQFNEDFVAPKEGLQLELAKIWGSLLGLEPARININAPFFDIGGHSLLVMRLIYMIEEKWGVELEVGNLFDNATIKKQSVLLEEELLIRERLSQQSIDSDEEESWEI</sequence>
<dbReference type="GO" id="GO:0003824">
    <property type="term" value="F:catalytic activity"/>
    <property type="evidence" value="ECO:0007669"/>
    <property type="project" value="InterPro"/>
</dbReference>
<organism evidence="4 5">
    <name type="scientific">Pseudoalteromonas luteoviolacea</name>
    <dbReference type="NCBI Taxonomy" id="43657"/>
    <lineage>
        <taxon>Bacteria</taxon>
        <taxon>Pseudomonadati</taxon>
        <taxon>Pseudomonadota</taxon>
        <taxon>Gammaproteobacteria</taxon>
        <taxon>Alteromonadales</taxon>
        <taxon>Pseudoalteromonadaceae</taxon>
        <taxon>Pseudoalteromonas</taxon>
    </lineage>
</organism>
<dbReference type="RefSeq" id="WP_065792833.1">
    <property type="nucleotide sequence ID" value="NZ_MAUJ01000014.1"/>
</dbReference>
<dbReference type="InterPro" id="IPR000873">
    <property type="entry name" value="AMP-dep_synth/lig_dom"/>
</dbReference>
<dbReference type="PANTHER" id="PTHR45527:SF1">
    <property type="entry name" value="FATTY ACID SYNTHASE"/>
    <property type="match status" value="1"/>
</dbReference>
<dbReference type="SUPFAM" id="SSF56801">
    <property type="entry name" value="Acetyl-CoA synthetase-like"/>
    <property type="match status" value="1"/>
</dbReference>
<dbReference type="InterPro" id="IPR020806">
    <property type="entry name" value="PKS_PP-bd"/>
</dbReference>
<dbReference type="AlphaFoldDB" id="A0A1C0TJW0"/>
<dbReference type="GO" id="GO:0005829">
    <property type="term" value="C:cytosol"/>
    <property type="evidence" value="ECO:0007669"/>
    <property type="project" value="TreeGrafter"/>
</dbReference>
<dbReference type="EMBL" id="MAUJ01000014">
    <property type="protein sequence ID" value="OCQ18712.1"/>
    <property type="molecule type" value="Genomic_DNA"/>
</dbReference>
<dbReference type="InterPro" id="IPR045851">
    <property type="entry name" value="AMP-bd_C_sf"/>
</dbReference>
<dbReference type="GO" id="GO:0043041">
    <property type="term" value="P:amino acid activation for nonribosomal peptide biosynthetic process"/>
    <property type="evidence" value="ECO:0007669"/>
    <property type="project" value="TreeGrafter"/>
</dbReference>
<evidence type="ECO:0000256" key="2">
    <source>
        <dbReference type="ARBA" id="ARBA00022553"/>
    </source>
</evidence>
<comment type="caution">
    <text evidence="4">The sequence shown here is derived from an EMBL/GenBank/DDBJ whole genome shotgun (WGS) entry which is preliminary data.</text>
</comment>
<dbReference type="GO" id="GO:0031177">
    <property type="term" value="F:phosphopantetheine binding"/>
    <property type="evidence" value="ECO:0007669"/>
    <property type="project" value="InterPro"/>
</dbReference>
<dbReference type="Proteomes" id="UP000093366">
    <property type="component" value="Unassembled WGS sequence"/>
</dbReference>
<feature type="domain" description="Carrier" evidence="3">
    <location>
        <begin position="1081"/>
        <end position="1158"/>
    </location>
</feature>
<dbReference type="InterPro" id="IPR001242">
    <property type="entry name" value="Condensation_dom"/>
</dbReference>
<dbReference type="OrthoDB" id="9757559at2"/>
<dbReference type="Pfam" id="PF00668">
    <property type="entry name" value="Condensation"/>
    <property type="match status" value="1"/>
</dbReference>
<dbReference type="CDD" id="cd19531">
    <property type="entry name" value="LCL_NRPS-like"/>
    <property type="match status" value="1"/>
</dbReference>
<dbReference type="CDD" id="cd05930">
    <property type="entry name" value="A_NRPS"/>
    <property type="match status" value="1"/>
</dbReference>
<evidence type="ECO:0000313" key="4">
    <source>
        <dbReference type="EMBL" id="OCQ18712.1"/>
    </source>
</evidence>
<protein>
    <recommendedName>
        <fullName evidence="3">Carrier domain-containing protein</fullName>
    </recommendedName>
</protein>
<dbReference type="SUPFAM" id="SSF47336">
    <property type="entry name" value="ACP-like"/>
    <property type="match status" value="1"/>
</dbReference>
<dbReference type="Gene3D" id="3.30.300.30">
    <property type="match status" value="1"/>
</dbReference>
<dbReference type="GO" id="GO:0044550">
    <property type="term" value="P:secondary metabolite biosynthetic process"/>
    <property type="evidence" value="ECO:0007669"/>
    <property type="project" value="TreeGrafter"/>
</dbReference>
<dbReference type="Gene3D" id="2.30.38.10">
    <property type="entry name" value="Luciferase, Domain 3"/>
    <property type="match status" value="1"/>
</dbReference>
<dbReference type="Pfam" id="PF00550">
    <property type="entry name" value="PP-binding"/>
    <property type="match status" value="1"/>
</dbReference>
<dbReference type="PROSITE" id="PS00455">
    <property type="entry name" value="AMP_BINDING"/>
    <property type="match status" value="1"/>
</dbReference>
<proteinExistence type="predicted"/>
<dbReference type="Gene3D" id="3.40.50.980">
    <property type="match status" value="2"/>
</dbReference>
<dbReference type="InterPro" id="IPR025110">
    <property type="entry name" value="AMP-bd_C"/>
</dbReference>